<protein>
    <submittedName>
        <fullName evidence="1">Uncharacterized protein</fullName>
    </submittedName>
</protein>
<evidence type="ECO:0000313" key="2">
    <source>
        <dbReference type="Proteomes" id="UP001215280"/>
    </source>
</evidence>
<evidence type="ECO:0000313" key="1">
    <source>
        <dbReference type="EMBL" id="KAJ7731132.1"/>
    </source>
</evidence>
<keyword evidence="2" id="KW-1185">Reference proteome</keyword>
<name>A0AAD7HZC9_9AGAR</name>
<dbReference type="AlphaFoldDB" id="A0AAD7HZC9"/>
<feature type="non-terminal residue" evidence="1">
    <location>
        <position position="55"/>
    </location>
</feature>
<gene>
    <name evidence="1" type="ORF">DFH07DRAFT_690481</name>
</gene>
<organism evidence="1 2">
    <name type="scientific">Mycena maculata</name>
    <dbReference type="NCBI Taxonomy" id="230809"/>
    <lineage>
        <taxon>Eukaryota</taxon>
        <taxon>Fungi</taxon>
        <taxon>Dikarya</taxon>
        <taxon>Basidiomycota</taxon>
        <taxon>Agaricomycotina</taxon>
        <taxon>Agaricomycetes</taxon>
        <taxon>Agaricomycetidae</taxon>
        <taxon>Agaricales</taxon>
        <taxon>Marasmiineae</taxon>
        <taxon>Mycenaceae</taxon>
        <taxon>Mycena</taxon>
    </lineage>
</organism>
<dbReference type="Proteomes" id="UP001215280">
    <property type="component" value="Unassembled WGS sequence"/>
</dbReference>
<accession>A0AAD7HZC9</accession>
<dbReference type="EMBL" id="JARJLG010000185">
    <property type="protein sequence ID" value="KAJ7731132.1"/>
    <property type="molecule type" value="Genomic_DNA"/>
</dbReference>
<feature type="non-terminal residue" evidence="1">
    <location>
        <position position="1"/>
    </location>
</feature>
<proteinExistence type="predicted"/>
<sequence>WRIEDIFFGQADVVAGAGLSINVVGDPSGTLNIAFTWGETSLESEFVERFIKNFQ</sequence>
<comment type="caution">
    <text evidence="1">The sequence shown here is derived from an EMBL/GenBank/DDBJ whole genome shotgun (WGS) entry which is preliminary data.</text>
</comment>
<reference evidence="1" key="1">
    <citation type="submission" date="2023-03" db="EMBL/GenBank/DDBJ databases">
        <title>Massive genome expansion in bonnet fungi (Mycena s.s.) driven by repeated elements and novel gene families across ecological guilds.</title>
        <authorList>
            <consortium name="Lawrence Berkeley National Laboratory"/>
            <person name="Harder C.B."/>
            <person name="Miyauchi S."/>
            <person name="Viragh M."/>
            <person name="Kuo A."/>
            <person name="Thoen E."/>
            <person name="Andreopoulos B."/>
            <person name="Lu D."/>
            <person name="Skrede I."/>
            <person name="Drula E."/>
            <person name="Henrissat B."/>
            <person name="Morin E."/>
            <person name="Kohler A."/>
            <person name="Barry K."/>
            <person name="LaButti K."/>
            <person name="Morin E."/>
            <person name="Salamov A."/>
            <person name="Lipzen A."/>
            <person name="Mereny Z."/>
            <person name="Hegedus B."/>
            <person name="Baldrian P."/>
            <person name="Stursova M."/>
            <person name="Weitz H."/>
            <person name="Taylor A."/>
            <person name="Grigoriev I.V."/>
            <person name="Nagy L.G."/>
            <person name="Martin F."/>
            <person name="Kauserud H."/>
        </authorList>
    </citation>
    <scope>NUCLEOTIDE SEQUENCE</scope>
    <source>
        <strain evidence="1">CBHHK188m</strain>
    </source>
</reference>